<gene>
    <name evidence="2" type="ORF">HGD80_02960</name>
</gene>
<name>A0ABX8TMV1_9MOLU</name>
<dbReference type="RefSeq" id="WP_219474374.1">
    <property type="nucleotide sequence ID" value="NZ_CP066882.1"/>
</dbReference>
<keyword evidence="1" id="KW-0812">Transmembrane</keyword>
<evidence type="ECO:0000313" key="3">
    <source>
        <dbReference type="Proteomes" id="UP000825369"/>
    </source>
</evidence>
<proteinExistence type="predicted"/>
<dbReference type="EMBL" id="CP066882">
    <property type="protein sequence ID" value="QYC30764.1"/>
    <property type="molecule type" value="Genomic_DNA"/>
</dbReference>
<keyword evidence="3" id="KW-1185">Reference proteome</keyword>
<dbReference type="Proteomes" id="UP000825369">
    <property type="component" value="Chromosome"/>
</dbReference>
<sequence>MDKKQKIKKENEYCETDLGISVCYSDFTLFGEIMVLMILISLGGIFVLFGFKFISFFQINHEIFTILFNIFSICGLSFCLIIHCIPKLLFKKVDYEKVEKE</sequence>
<accession>A0ABX8TMV1</accession>
<evidence type="ECO:0000256" key="1">
    <source>
        <dbReference type="SAM" id="Phobius"/>
    </source>
</evidence>
<feature type="transmembrane region" description="Helical" evidence="1">
    <location>
        <begin position="33"/>
        <end position="57"/>
    </location>
</feature>
<reference evidence="2 3" key="1">
    <citation type="journal article" date="2021" name="Mol. Plant">
        <title>Genomic insights into the fast growth of paulownias and the formation of Paulownia witches' broom.</title>
        <authorList>
            <person name="Cao Y."/>
            <person name="Sun G."/>
            <person name="Zhai X."/>
            <person name="Xu P."/>
            <person name="Ma L."/>
            <person name="Deng M."/>
            <person name="Zhao Z."/>
            <person name="Yang H."/>
            <person name="Dong Y."/>
            <person name="Shang Z."/>
            <person name="Lv Y."/>
            <person name="Yan L."/>
            <person name="Liu H."/>
            <person name="Cao X."/>
            <person name="Li B."/>
            <person name="Wang Z."/>
            <person name="Zhao X."/>
            <person name="Yu H."/>
            <person name="Wang F."/>
            <person name="Ma W."/>
            <person name="Huang J."/>
            <person name="Fan G."/>
        </authorList>
    </citation>
    <scope>NUCLEOTIDE SEQUENCE [LARGE SCALE GENOMIC DNA]</scope>
    <source>
        <strain evidence="2 3">Zhengzhou</strain>
    </source>
</reference>
<keyword evidence="1" id="KW-0472">Membrane</keyword>
<protein>
    <submittedName>
        <fullName evidence="2">Uncharacterized protein</fullName>
    </submittedName>
</protein>
<feature type="transmembrane region" description="Helical" evidence="1">
    <location>
        <begin position="63"/>
        <end position="85"/>
    </location>
</feature>
<organism evidence="2 3">
    <name type="scientific">Paulownia witches'-broom phytoplasma</name>
    <dbReference type="NCBI Taxonomy" id="39647"/>
    <lineage>
        <taxon>Bacteria</taxon>
        <taxon>Bacillati</taxon>
        <taxon>Mycoplasmatota</taxon>
        <taxon>Mollicutes</taxon>
        <taxon>Acholeplasmatales</taxon>
        <taxon>Acholeplasmataceae</taxon>
        <taxon>Candidatus Phytoplasma</taxon>
        <taxon>16SrI (Aster yellows group)</taxon>
    </lineage>
</organism>
<evidence type="ECO:0000313" key="2">
    <source>
        <dbReference type="EMBL" id="QYC30764.1"/>
    </source>
</evidence>
<keyword evidence="1" id="KW-1133">Transmembrane helix</keyword>